<feature type="transmembrane region" description="Helical" evidence="8">
    <location>
        <begin position="135"/>
        <end position="155"/>
    </location>
</feature>
<gene>
    <name evidence="10" type="ORF">AFUS01_LOCUS7153</name>
</gene>
<dbReference type="Proteomes" id="UP000708208">
    <property type="component" value="Unassembled WGS sequence"/>
</dbReference>
<feature type="transmembrane region" description="Helical" evidence="8">
    <location>
        <begin position="219"/>
        <end position="240"/>
    </location>
</feature>
<keyword evidence="2 8" id="KW-0812">Transmembrane</keyword>
<dbReference type="PANTHER" id="PTHR45695:SF9">
    <property type="entry name" value="LEUCOKININ RECEPTOR"/>
    <property type="match status" value="1"/>
</dbReference>
<reference evidence="10" key="1">
    <citation type="submission" date="2021-06" db="EMBL/GenBank/DDBJ databases">
        <authorList>
            <person name="Hodson N. C."/>
            <person name="Mongue J. A."/>
            <person name="Jaron S. K."/>
        </authorList>
    </citation>
    <scope>NUCLEOTIDE SEQUENCE</scope>
</reference>
<evidence type="ECO:0000256" key="5">
    <source>
        <dbReference type="ARBA" id="ARBA00023136"/>
    </source>
</evidence>
<dbReference type="InterPro" id="IPR017452">
    <property type="entry name" value="GPCR_Rhodpsn_7TM"/>
</dbReference>
<keyword evidence="5 8" id="KW-0472">Membrane</keyword>
<evidence type="ECO:0000313" key="11">
    <source>
        <dbReference type="Proteomes" id="UP000708208"/>
    </source>
</evidence>
<dbReference type="SUPFAM" id="SSF81321">
    <property type="entry name" value="Family A G protein-coupled receptor-like"/>
    <property type="match status" value="1"/>
</dbReference>
<evidence type="ECO:0000256" key="2">
    <source>
        <dbReference type="ARBA" id="ARBA00022692"/>
    </source>
</evidence>
<keyword evidence="3 8" id="KW-1133">Transmembrane helix</keyword>
<comment type="caution">
    <text evidence="10">The sequence shown here is derived from an EMBL/GenBank/DDBJ whole genome shotgun (WGS) entry which is preliminary data.</text>
</comment>
<organism evidence="10 11">
    <name type="scientific">Allacma fusca</name>
    <dbReference type="NCBI Taxonomy" id="39272"/>
    <lineage>
        <taxon>Eukaryota</taxon>
        <taxon>Metazoa</taxon>
        <taxon>Ecdysozoa</taxon>
        <taxon>Arthropoda</taxon>
        <taxon>Hexapoda</taxon>
        <taxon>Collembola</taxon>
        <taxon>Symphypleona</taxon>
        <taxon>Sminthuridae</taxon>
        <taxon>Allacma</taxon>
    </lineage>
</organism>
<dbReference type="CDD" id="cd00637">
    <property type="entry name" value="7tm_classA_rhodopsin-like"/>
    <property type="match status" value="1"/>
</dbReference>
<evidence type="ECO:0000259" key="9">
    <source>
        <dbReference type="PROSITE" id="PS50262"/>
    </source>
</evidence>
<feature type="transmembrane region" description="Helical" evidence="8">
    <location>
        <begin position="176"/>
        <end position="199"/>
    </location>
</feature>
<name>A0A8J2K0W9_9HEXA</name>
<evidence type="ECO:0000256" key="7">
    <source>
        <dbReference type="ARBA" id="ARBA00023224"/>
    </source>
</evidence>
<keyword evidence="6" id="KW-0675">Receptor</keyword>
<dbReference type="PANTHER" id="PTHR45695">
    <property type="entry name" value="LEUCOKININ RECEPTOR-RELATED"/>
    <property type="match status" value="1"/>
</dbReference>
<evidence type="ECO:0000256" key="1">
    <source>
        <dbReference type="ARBA" id="ARBA00004141"/>
    </source>
</evidence>
<dbReference type="AlphaFoldDB" id="A0A8J2K0W9"/>
<evidence type="ECO:0000256" key="8">
    <source>
        <dbReference type="SAM" id="Phobius"/>
    </source>
</evidence>
<evidence type="ECO:0000256" key="6">
    <source>
        <dbReference type="ARBA" id="ARBA00023170"/>
    </source>
</evidence>
<sequence length="336" mass="38624">MPVTTRHPMEPRSSQNIRQNEETRQFIYDFIEKHGVDAESDQFLRSGSRTLTQTQFVPQGNPVNHSSGTYAKFNRNRKKRFSTQEDKSKETFSWWKAAICITGLIGNVGVVVHLLQKSPFQSSTFEWIKNKEFCYIGIYAGSIFWEVQAWTLLFLTIERCLSLRRPATSMKTCTSCLVILLIWILASIICLPELILTVYYEDEKFCFTVWTHFKFLVTIRGSFQLVKLLVVGMLCGWIFFTRNCQEEGPEMSLQSTWEAKTGRKLTELTYCIGPMFALISLYRCLANVYDSSFAGTLPLQTTISKGTHTMNQLCSLMVSGVTLLWLSRRTPPTRLD</sequence>
<dbReference type="PROSITE" id="PS50262">
    <property type="entry name" value="G_PROTEIN_RECEP_F1_2"/>
    <property type="match status" value="1"/>
</dbReference>
<keyword evidence="7" id="KW-0807">Transducer</keyword>
<dbReference type="EMBL" id="CAJVCH010048049">
    <property type="protein sequence ID" value="CAG7717713.1"/>
    <property type="molecule type" value="Genomic_DNA"/>
</dbReference>
<accession>A0A8J2K0W9</accession>
<dbReference type="GO" id="GO:0005886">
    <property type="term" value="C:plasma membrane"/>
    <property type="evidence" value="ECO:0007669"/>
    <property type="project" value="TreeGrafter"/>
</dbReference>
<keyword evidence="4" id="KW-0297">G-protein coupled receptor</keyword>
<evidence type="ECO:0000313" key="10">
    <source>
        <dbReference type="EMBL" id="CAG7717713.1"/>
    </source>
</evidence>
<proteinExistence type="predicted"/>
<comment type="subcellular location">
    <subcellularLocation>
        <location evidence="1">Membrane</location>
        <topology evidence="1">Multi-pass membrane protein</topology>
    </subcellularLocation>
</comment>
<keyword evidence="11" id="KW-1185">Reference proteome</keyword>
<feature type="transmembrane region" description="Helical" evidence="8">
    <location>
        <begin position="94"/>
        <end position="115"/>
    </location>
</feature>
<evidence type="ECO:0000256" key="3">
    <source>
        <dbReference type="ARBA" id="ARBA00022989"/>
    </source>
</evidence>
<feature type="domain" description="G-protein coupled receptors family 1 profile" evidence="9">
    <location>
        <begin position="126"/>
        <end position="235"/>
    </location>
</feature>
<protein>
    <recommendedName>
        <fullName evidence="9">G-protein coupled receptors family 1 profile domain-containing protein</fullName>
    </recommendedName>
</protein>
<dbReference type="GO" id="GO:0004930">
    <property type="term" value="F:G protein-coupled receptor activity"/>
    <property type="evidence" value="ECO:0007669"/>
    <property type="project" value="UniProtKB-KW"/>
</dbReference>
<evidence type="ECO:0000256" key="4">
    <source>
        <dbReference type="ARBA" id="ARBA00023040"/>
    </source>
</evidence>